<keyword evidence="3" id="KW-1185">Reference proteome</keyword>
<evidence type="ECO:0000313" key="2">
    <source>
        <dbReference type="EMBL" id="MDN4595642.1"/>
    </source>
</evidence>
<gene>
    <name evidence="2" type="ORF">P5G59_00680</name>
</gene>
<proteinExistence type="predicted"/>
<dbReference type="CDD" id="cd05269">
    <property type="entry name" value="TMR_SDR_a"/>
    <property type="match status" value="1"/>
</dbReference>
<dbReference type="InterPro" id="IPR016040">
    <property type="entry name" value="NAD(P)-bd_dom"/>
</dbReference>
<dbReference type="Gene3D" id="3.40.50.720">
    <property type="entry name" value="NAD(P)-binding Rossmann-like Domain"/>
    <property type="match status" value="1"/>
</dbReference>
<sequence length="289" mass="29951">MTIVVTGATGHLGRLVVESLLERGVPAADIRALGRRAERLAPLAERGVETAVIDFERPETLDEAFRGADALLLVSGSEVGNRIPQHRNAIDAAVRAGVGRIVYTSAPKASDTALILAPEHAETERLLAASGLPTTILRNNWYTENYVGTLDQAAATGEIVGSAGEGRVASAPRADYAEATAVVLTTPGHEGAVYELSGDVAWTFDELAAVASELLGRDVVYRPVSPEEHAAALTAAGLDEGTVGFVVALDGNIRDGLLGEASPTLAELIGRPTTSLSEGLAKAREASAA</sequence>
<evidence type="ECO:0000259" key="1">
    <source>
        <dbReference type="Pfam" id="PF13460"/>
    </source>
</evidence>
<accession>A0ABT8IS89</accession>
<reference evidence="2" key="1">
    <citation type="submission" date="2023-03" db="EMBL/GenBank/DDBJ databases">
        <title>MT1 and MT2 Draft Genomes of Novel Species.</title>
        <authorList>
            <person name="Venkateswaran K."/>
        </authorList>
    </citation>
    <scope>NUCLEOTIDE SEQUENCE</scope>
    <source>
        <strain evidence="2">F6_8S_P_1A</strain>
    </source>
</reference>
<dbReference type="SUPFAM" id="SSF51735">
    <property type="entry name" value="NAD(P)-binding Rossmann-fold domains"/>
    <property type="match status" value="1"/>
</dbReference>
<evidence type="ECO:0000313" key="3">
    <source>
        <dbReference type="Proteomes" id="UP001174210"/>
    </source>
</evidence>
<name>A0ABT8IS89_9MICO</name>
<organism evidence="2 3">
    <name type="scientific">Leifsonia virtsii</name>
    <dbReference type="NCBI Taxonomy" id="3035915"/>
    <lineage>
        <taxon>Bacteria</taxon>
        <taxon>Bacillati</taxon>
        <taxon>Actinomycetota</taxon>
        <taxon>Actinomycetes</taxon>
        <taxon>Micrococcales</taxon>
        <taxon>Microbacteriaceae</taxon>
        <taxon>Leifsonia</taxon>
    </lineage>
</organism>
<dbReference type="InterPro" id="IPR036291">
    <property type="entry name" value="NAD(P)-bd_dom_sf"/>
</dbReference>
<dbReference type="Pfam" id="PF13460">
    <property type="entry name" value="NAD_binding_10"/>
    <property type="match status" value="1"/>
</dbReference>
<dbReference type="Gene3D" id="3.90.25.10">
    <property type="entry name" value="UDP-galactose 4-epimerase, domain 1"/>
    <property type="match status" value="1"/>
</dbReference>
<comment type="caution">
    <text evidence="2">The sequence shown here is derived from an EMBL/GenBank/DDBJ whole genome shotgun (WGS) entry which is preliminary data.</text>
</comment>
<dbReference type="PANTHER" id="PTHR47129:SF1">
    <property type="entry name" value="NMRA-LIKE DOMAIN-CONTAINING PROTEIN"/>
    <property type="match status" value="1"/>
</dbReference>
<feature type="domain" description="NAD(P)-binding" evidence="1">
    <location>
        <begin position="7"/>
        <end position="187"/>
    </location>
</feature>
<dbReference type="Proteomes" id="UP001174210">
    <property type="component" value="Unassembled WGS sequence"/>
</dbReference>
<protein>
    <submittedName>
        <fullName evidence="2">SDR family oxidoreductase</fullName>
    </submittedName>
</protein>
<dbReference type="PANTHER" id="PTHR47129">
    <property type="entry name" value="QUINONE OXIDOREDUCTASE 2"/>
    <property type="match status" value="1"/>
</dbReference>
<dbReference type="EMBL" id="JAROCB010000001">
    <property type="protein sequence ID" value="MDN4595642.1"/>
    <property type="molecule type" value="Genomic_DNA"/>
</dbReference>
<dbReference type="InterPro" id="IPR052718">
    <property type="entry name" value="NmrA-type_oxidoreductase"/>
</dbReference>
<dbReference type="RefSeq" id="WP_301215026.1">
    <property type="nucleotide sequence ID" value="NZ_JAROCB010000001.1"/>
</dbReference>